<accession>A0A7X1FX40</accession>
<dbReference type="AlphaFoldDB" id="A0A7X1FX40"/>
<proteinExistence type="predicted"/>
<feature type="signal peptide" evidence="1">
    <location>
        <begin position="1"/>
        <end position="22"/>
    </location>
</feature>
<name>A0A7X1FX40_9SPHN</name>
<reference evidence="2 3" key="1">
    <citation type="submission" date="2020-08" db="EMBL/GenBank/DDBJ databases">
        <title>The genome sequence of type strain Novosphingobium piscinae KCTC 42194.</title>
        <authorList>
            <person name="Liu Y."/>
        </authorList>
    </citation>
    <scope>NUCLEOTIDE SEQUENCE [LARGE SCALE GENOMIC DNA]</scope>
    <source>
        <strain evidence="2 3">KCTC 42194</strain>
    </source>
</reference>
<dbReference type="RefSeq" id="WP_185677858.1">
    <property type="nucleotide sequence ID" value="NZ_JACLAX010000002.1"/>
</dbReference>
<evidence type="ECO:0000256" key="1">
    <source>
        <dbReference type="SAM" id="SignalP"/>
    </source>
</evidence>
<sequence>MRIFTYIVLCLAAYGHAVQAQAGPECRTAALPDGTPALFCKDKKGNWQQQQGKVAVAPAALPTSAAQQLLYADARYRGSVVYVYPIEERRRRNTGIIDALVSAAASNTRREEILASITMRIEGEVVTGTITGGVWTNNVPITGTRRNGICDISATLNGDSVVYKGKCDASGFSGTATQYPRRGTSTKGTFQLAAISFTDTSTRDSRRADLEAKCDGGSGSVEACVELDQLK</sequence>
<protein>
    <submittedName>
        <fullName evidence="2">Uncharacterized protein</fullName>
    </submittedName>
</protein>
<evidence type="ECO:0000313" key="3">
    <source>
        <dbReference type="Proteomes" id="UP000551327"/>
    </source>
</evidence>
<keyword evidence="1" id="KW-0732">Signal</keyword>
<dbReference type="Proteomes" id="UP000551327">
    <property type="component" value="Unassembled WGS sequence"/>
</dbReference>
<comment type="caution">
    <text evidence="2">The sequence shown here is derived from an EMBL/GenBank/DDBJ whole genome shotgun (WGS) entry which is preliminary data.</text>
</comment>
<evidence type="ECO:0000313" key="2">
    <source>
        <dbReference type="EMBL" id="MBC2667957.1"/>
    </source>
</evidence>
<feature type="chain" id="PRO_5031574859" evidence="1">
    <location>
        <begin position="23"/>
        <end position="231"/>
    </location>
</feature>
<keyword evidence="3" id="KW-1185">Reference proteome</keyword>
<dbReference type="EMBL" id="JACLAX010000002">
    <property type="protein sequence ID" value="MBC2667957.1"/>
    <property type="molecule type" value="Genomic_DNA"/>
</dbReference>
<gene>
    <name evidence="2" type="ORF">H7F53_02210</name>
</gene>
<organism evidence="2 3">
    <name type="scientific">Novosphingobium piscinae</name>
    <dbReference type="NCBI Taxonomy" id="1507448"/>
    <lineage>
        <taxon>Bacteria</taxon>
        <taxon>Pseudomonadati</taxon>
        <taxon>Pseudomonadota</taxon>
        <taxon>Alphaproteobacteria</taxon>
        <taxon>Sphingomonadales</taxon>
        <taxon>Sphingomonadaceae</taxon>
        <taxon>Novosphingobium</taxon>
    </lineage>
</organism>